<protein>
    <submittedName>
        <fullName evidence="3">SDR family oxidoreductase</fullName>
    </submittedName>
</protein>
<dbReference type="FunFam" id="3.40.50.720:FF:000173">
    <property type="entry name" value="3-oxoacyl-[acyl-carrier protein] reductase"/>
    <property type="match status" value="1"/>
</dbReference>
<dbReference type="SUPFAM" id="SSF51735">
    <property type="entry name" value="NAD(P)-binding Rossmann-fold domains"/>
    <property type="match status" value="1"/>
</dbReference>
<dbReference type="GO" id="GO:0016491">
    <property type="term" value="F:oxidoreductase activity"/>
    <property type="evidence" value="ECO:0007669"/>
    <property type="project" value="UniProtKB-KW"/>
</dbReference>
<name>A0AAE3P2V2_9BACT</name>
<dbReference type="Pfam" id="PF13561">
    <property type="entry name" value="adh_short_C2"/>
    <property type="match status" value="1"/>
</dbReference>
<dbReference type="Gene3D" id="3.40.50.720">
    <property type="entry name" value="NAD(P)-binding Rossmann-like Domain"/>
    <property type="match status" value="1"/>
</dbReference>
<accession>A0AAE3P2V2</accession>
<evidence type="ECO:0000313" key="3">
    <source>
        <dbReference type="EMBL" id="MDF1611875.1"/>
    </source>
</evidence>
<comment type="caution">
    <text evidence="3">The sequence shown here is derived from an EMBL/GenBank/DDBJ whole genome shotgun (WGS) entry which is preliminary data.</text>
</comment>
<dbReference type="AlphaFoldDB" id="A0AAE3P2V2"/>
<dbReference type="CDD" id="cd05344">
    <property type="entry name" value="BKR_like_SDR_like"/>
    <property type="match status" value="1"/>
</dbReference>
<keyword evidence="2" id="KW-0560">Oxidoreductase</keyword>
<evidence type="ECO:0000256" key="1">
    <source>
        <dbReference type="ARBA" id="ARBA00006484"/>
    </source>
</evidence>
<dbReference type="Proteomes" id="UP001221302">
    <property type="component" value="Unassembled WGS sequence"/>
</dbReference>
<dbReference type="PANTHER" id="PTHR42879">
    <property type="entry name" value="3-OXOACYL-(ACYL-CARRIER-PROTEIN) REDUCTASE"/>
    <property type="match status" value="1"/>
</dbReference>
<dbReference type="EMBL" id="JARGDL010000007">
    <property type="protein sequence ID" value="MDF1611875.1"/>
    <property type="molecule type" value="Genomic_DNA"/>
</dbReference>
<dbReference type="InterPro" id="IPR036291">
    <property type="entry name" value="NAD(P)-bd_dom_sf"/>
</dbReference>
<keyword evidence="4" id="KW-1185">Reference proteome</keyword>
<dbReference type="InterPro" id="IPR002347">
    <property type="entry name" value="SDR_fam"/>
</dbReference>
<dbReference type="PRINTS" id="PR00081">
    <property type="entry name" value="GDHRDH"/>
</dbReference>
<dbReference type="InterPro" id="IPR050259">
    <property type="entry name" value="SDR"/>
</dbReference>
<dbReference type="RefSeq" id="WP_321535642.1">
    <property type="nucleotide sequence ID" value="NZ_JARGDL010000007.1"/>
</dbReference>
<sequence>MNLNIKGKNVLVTASSSGIGKAVAEFFINEGCNVAISSSNKENLLKTVNEFKSSHNYEVLWEVCDINIKSEIEQLVKTVSTTFGSIDILVNNCGGPTPGYFEELTDENWDHAFNQVLMSAVRFTRLVLPEMKIKNWGRIINITSLSVKQPVDNLILSNSLRSGVTVFAKTLSSQIGKYNITINNVAPGYTLTSRLYELAVVRAKQLNISHEEVLANMANDIPMKRLARPDEIAAMVGFLASEQAGYITGQTIVVDGGVTKATY</sequence>
<gene>
    <name evidence="3" type="ORF">P0M35_06920</name>
</gene>
<evidence type="ECO:0000256" key="2">
    <source>
        <dbReference type="ARBA" id="ARBA00023002"/>
    </source>
</evidence>
<dbReference type="PANTHER" id="PTHR42879:SF6">
    <property type="entry name" value="NADPH-DEPENDENT REDUCTASE BACG"/>
    <property type="match status" value="1"/>
</dbReference>
<proteinExistence type="inferred from homology"/>
<reference evidence="3" key="1">
    <citation type="submission" date="2023-03" db="EMBL/GenBank/DDBJ databases">
        <title>Stygiobacter electus gen. nov., sp. nov., facultatively anaerobic thermotolerant bacterium of the class Ignavibacteria from a well of Yessentuki mineral water deposit.</title>
        <authorList>
            <person name="Podosokorskaya O.A."/>
            <person name="Elcheninov A.G."/>
            <person name="Petrova N.F."/>
            <person name="Zavarzina D.G."/>
            <person name="Kublanov I.V."/>
            <person name="Merkel A.Y."/>
        </authorList>
    </citation>
    <scope>NUCLEOTIDE SEQUENCE</scope>
    <source>
        <strain evidence="3">09-Me</strain>
    </source>
</reference>
<organism evidence="3 4">
    <name type="scientific">Stygiobacter electus</name>
    <dbReference type="NCBI Taxonomy" id="3032292"/>
    <lineage>
        <taxon>Bacteria</taxon>
        <taxon>Pseudomonadati</taxon>
        <taxon>Ignavibacteriota</taxon>
        <taxon>Ignavibacteria</taxon>
        <taxon>Ignavibacteriales</taxon>
        <taxon>Melioribacteraceae</taxon>
        <taxon>Stygiobacter</taxon>
    </lineage>
</organism>
<evidence type="ECO:0000313" key="4">
    <source>
        <dbReference type="Proteomes" id="UP001221302"/>
    </source>
</evidence>
<dbReference type="PRINTS" id="PR00080">
    <property type="entry name" value="SDRFAMILY"/>
</dbReference>
<comment type="similarity">
    <text evidence="1">Belongs to the short-chain dehydrogenases/reductases (SDR) family.</text>
</comment>